<proteinExistence type="predicted"/>
<dbReference type="SUPFAM" id="SSF48208">
    <property type="entry name" value="Six-hairpin glycosidases"/>
    <property type="match status" value="1"/>
</dbReference>
<keyword evidence="1" id="KW-0732">Signal</keyword>
<dbReference type="PANTHER" id="PTHR31987">
    <property type="entry name" value="GLUTAMINASE A-RELATED"/>
    <property type="match status" value="1"/>
</dbReference>
<accession>A0A316EKA4</accession>
<name>A0A316EKA4_9BACT</name>
<dbReference type="OrthoDB" id="175993at2"/>
<evidence type="ECO:0000259" key="3">
    <source>
        <dbReference type="Pfam" id="PF16335"/>
    </source>
</evidence>
<dbReference type="Gene3D" id="2.60.120.260">
    <property type="entry name" value="Galactose-binding domain-like"/>
    <property type="match status" value="1"/>
</dbReference>
<dbReference type="InterPro" id="IPR033433">
    <property type="entry name" value="GtaA_N"/>
</dbReference>
<feature type="domain" description="DUF4964" evidence="2">
    <location>
        <begin position="19"/>
        <end position="86"/>
    </location>
</feature>
<sequence>MKKIFLVALILSQVAYFSFSQNTQAPAFPLITHDPYFSIWSTSDKLNDSPTKHWSGTDHSLMGMLKVDGTIYRFMGAKSIGYKNILPAGDDVNYAAKYTETEPSSDWKNPSFDDANWQNGVAPFGNREGVSKTLWKSKNIWMRREFTLDNLNFKDPLLKLQHDDIVKVYLNGDLIYDAGCCAGKYLYLPLTNEVKSKLKKGKNVFAIHVINTGGEALLDVGIVEKNIPVSDTKIQMAEQKSVKLNATQTLYEFACGKVNLSLTFTSPLLINDLDIMARPVSYISAKVKSNDGASHAVQLYLGASTDIATNHDSQPISAQKYTNNNLSILKAGTTEQPILKKKGDDLRIDWGYMYVATPTSANVKQSISTNDVQNPFQTEISDVSTGKRLMLNTIADMGKVASTSKEQVIMLAYDDLYAIQYFGTNLLPWWKENGSTIEQQLTLASKDYSTIVKKCEVINQTIYNDALKVGGEKYAKLCELAYRQSISAHKLVKSPQGEILFLSKENFSNGSINTVDVTYPSAPLFLIYNPDLMKGMLNGIFYYSESGKWAKPFPAHDLGTYPLANGQTYGEDMPVEECGNMMILAAAICKAEGNNNYAKKHWKTMNIWADFLAKDGFDPANQLCTDDFAGHLARNINLSAKAIVALETYTQLAKELGETATYQKYDAITKGFVSKWIEMAKDGDHYALTFDKKGTWSQKYNLVWDKVMNLNYFPKEVFETEIKYYLTKQNEFGLPLDSRATYTKSDWVIWTSVLANNPQDFNAFINPMYTYATKTSSRVPISDWHETKTGKMVGFQARSVVGGYFMKVLEQKFKNK</sequence>
<evidence type="ECO:0000259" key="2">
    <source>
        <dbReference type="Pfam" id="PF16334"/>
    </source>
</evidence>
<dbReference type="PANTHER" id="PTHR31987:SF1">
    <property type="entry name" value="GLUTAMINASE A"/>
    <property type="match status" value="1"/>
</dbReference>
<dbReference type="Proteomes" id="UP000245489">
    <property type="component" value="Unassembled WGS sequence"/>
</dbReference>
<dbReference type="Pfam" id="PF16335">
    <property type="entry name" value="GtaA_6_Hairpin"/>
    <property type="match status" value="1"/>
</dbReference>
<dbReference type="InterPro" id="IPR032515">
    <property type="entry name" value="DUF4964"/>
</dbReference>
<feature type="domain" description="Glutaminase A N-terminal" evidence="4">
    <location>
        <begin position="247"/>
        <end position="465"/>
    </location>
</feature>
<reference evidence="5 6" key="1">
    <citation type="submission" date="2018-05" db="EMBL/GenBank/DDBJ databases">
        <title>Genomic Encyclopedia of Archaeal and Bacterial Type Strains, Phase II (KMG-II): from individual species to whole genera.</title>
        <authorList>
            <person name="Goeker M."/>
        </authorList>
    </citation>
    <scope>NUCLEOTIDE SEQUENCE [LARGE SCALE GENOMIC DNA]</scope>
    <source>
        <strain evidence="5 6">DSM 22214</strain>
    </source>
</reference>
<dbReference type="Pfam" id="PF16334">
    <property type="entry name" value="DUF4964"/>
    <property type="match status" value="1"/>
</dbReference>
<comment type="caution">
    <text evidence="5">The sequence shown here is derived from an EMBL/GenBank/DDBJ whole genome shotgun (WGS) entry which is preliminary data.</text>
</comment>
<organism evidence="5 6">
    <name type="scientific">Arcicella aurantiaca</name>
    <dbReference type="NCBI Taxonomy" id="591202"/>
    <lineage>
        <taxon>Bacteria</taxon>
        <taxon>Pseudomonadati</taxon>
        <taxon>Bacteroidota</taxon>
        <taxon>Cytophagia</taxon>
        <taxon>Cytophagales</taxon>
        <taxon>Flectobacillaceae</taxon>
        <taxon>Arcicella</taxon>
    </lineage>
</organism>
<evidence type="ECO:0000259" key="4">
    <source>
        <dbReference type="Pfam" id="PF17168"/>
    </source>
</evidence>
<dbReference type="AlphaFoldDB" id="A0A316EKA4"/>
<dbReference type="Pfam" id="PF17168">
    <property type="entry name" value="DUF5127"/>
    <property type="match status" value="1"/>
</dbReference>
<dbReference type="RefSeq" id="WP_109743907.1">
    <property type="nucleotide sequence ID" value="NZ_QGGO01000017.1"/>
</dbReference>
<keyword evidence="6" id="KW-1185">Reference proteome</keyword>
<dbReference type="EMBL" id="QGGO01000017">
    <property type="protein sequence ID" value="PWK23390.1"/>
    <property type="molecule type" value="Genomic_DNA"/>
</dbReference>
<feature type="chain" id="PRO_5016293893" evidence="1">
    <location>
        <begin position="21"/>
        <end position="816"/>
    </location>
</feature>
<dbReference type="GO" id="GO:0005975">
    <property type="term" value="P:carbohydrate metabolic process"/>
    <property type="evidence" value="ECO:0007669"/>
    <property type="project" value="InterPro"/>
</dbReference>
<feature type="signal peptide" evidence="1">
    <location>
        <begin position="1"/>
        <end position="20"/>
    </location>
</feature>
<evidence type="ECO:0000313" key="6">
    <source>
        <dbReference type="Proteomes" id="UP000245489"/>
    </source>
</evidence>
<gene>
    <name evidence="5" type="ORF">LV89_03207</name>
</gene>
<protein>
    <submittedName>
        <fullName evidence="5">Uncharacterized protein DUF4964</fullName>
    </submittedName>
</protein>
<dbReference type="InterPro" id="IPR052743">
    <property type="entry name" value="Glutaminase_GtaA"/>
</dbReference>
<evidence type="ECO:0000256" key="1">
    <source>
        <dbReference type="SAM" id="SignalP"/>
    </source>
</evidence>
<dbReference type="InterPro" id="IPR008979">
    <property type="entry name" value="Galactose-bd-like_sf"/>
</dbReference>
<dbReference type="InterPro" id="IPR032514">
    <property type="entry name" value="GtaA_central"/>
</dbReference>
<evidence type="ECO:0000313" key="5">
    <source>
        <dbReference type="EMBL" id="PWK23390.1"/>
    </source>
</evidence>
<feature type="domain" description="Glutaminase A central" evidence="3">
    <location>
        <begin position="471"/>
        <end position="807"/>
    </location>
</feature>
<dbReference type="InterPro" id="IPR008928">
    <property type="entry name" value="6-hairpin_glycosidase_sf"/>
</dbReference>
<dbReference type="SUPFAM" id="SSF49785">
    <property type="entry name" value="Galactose-binding domain-like"/>
    <property type="match status" value="1"/>
</dbReference>